<organism evidence="1">
    <name type="scientific">marine sediment metagenome</name>
    <dbReference type="NCBI Taxonomy" id="412755"/>
    <lineage>
        <taxon>unclassified sequences</taxon>
        <taxon>metagenomes</taxon>
        <taxon>ecological metagenomes</taxon>
    </lineage>
</organism>
<evidence type="ECO:0008006" key="2">
    <source>
        <dbReference type="Google" id="ProtNLM"/>
    </source>
</evidence>
<gene>
    <name evidence="1" type="ORF">S12H4_56814</name>
</gene>
<dbReference type="CDD" id="cd03443">
    <property type="entry name" value="PaaI_thioesterase"/>
    <property type="match status" value="1"/>
</dbReference>
<dbReference type="InterPro" id="IPR029069">
    <property type="entry name" value="HotDog_dom_sf"/>
</dbReference>
<feature type="non-terminal residue" evidence="1">
    <location>
        <position position="120"/>
    </location>
</feature>
<dbReference type="AlphaFoldDB" id="X1VK67"/>
<name>X1VK67_9ZZZZ</name>
<dbReference type="Pfam" id="PF14539">
    <property type="entry name" value="DUF4442"/>
    <property type="match status" value="1"/>
</dbReference>
<accession>X1VK67</accession>
<dbReference type="EMBL" id="BARW01036640">
    <property type="protein sequence ID" value="GAJ19437.1"/>
    <property type="molecule type" value="Genomic_DNA"/>
</dbReference>
<dbReference type="Gene3D" id="3.10.129.10">
    <property type="entry name" value="Hotdog Thioesterase"/>
    <property type="match status" value="1"/>
</dbReference>
<protein>
    <recommendedName>
        <fullName evidence="2">Thioesterase domain-containing protein</fullName>
    </recommendedName>
</protein>
<evidence type="ECO:0000313" key="1">
    <source>
        <dbReference type="EMBL" id="GAJ19437.1"/>
    </source>
</evidence>
<comment type="caution">
    <text evidence="1">The sequence shown here is derived from an EMBL/GenBank/DDBJ whole genome shotgun (WGS) entry which is preliminary data.</text>
</comment>
<reference evidence="1" key="1">
    <citation type="journal article" date="2014" name="Front. Microbiol.">
        <title>High frequency of phylogenetically diverse reductive dehalogenase-homologous genes in deep subseafloor sedimentary metagenomes.</title>
        <authorList>
            <person name="Kawai M."/>
            <person name="Futagami T."/>
            <person name="Toyoda A."/>
            <person name="Takaki Y."/>
            <person name="Nishi S."/>
            <person name="Hori S."/>
            <person name="Arai W."/>
            <person name="Tsubouchi T."/>
            <person name="Morono Y."/>
            <person name="Uchiyama I."/>
            <person name="Ito T."/>
            <person name="Fujiyama A."/>
            <person name="Inagaki F."/>
            <person name="Takami H."/>
        </authorList>
    </citation>
    <scope>NUCLEOTIDE SEQUENCE</scope>
    <source>
        <strain evidence="1">Expedition CK06-06</strain>
    </source>
</reference>
<sequence length="120" mass="13355">MKISADTIKKFSGKRIAFVERMGLEVVESRPGYVKLKTPLKGNENHVGIMHAGALFTLAEMPGGALFSTSFDISRYYPVVKELSIRFRRPATTDATIEMTMSKDEVERIQAEADEKGKAD</sequence>
<proteinExistence type="predicted"/>
<dbReference type="SUPFAM" id="SSF54637">
    <property type="entry name" value="Thioesterase/thiol ester dehydrase-isomerase"/>
    <property type="match status" value="1"/>
</dbReference>
<dbReference type="InterPro" id="IPR027961">
    <property type="entry name" value="DUF4442"/>
</dbReference>